<evidence type="ECO:0000256" key="2">
    <source>
        <dbReference type="ARBA" id="ARBA00005262"/>
    </source>
</evidence>
<evidence type="ECO:0000313" key="8">
    <source>
        <dbReference type="EMBL" id="MDQ0361703.1"/>
    </source>
</evidence>
<dbReference type="PANTHER" id="PTHR43663:SF1">
    <property type="entry name" value="CHROMATE TRANSPORTER"/>
    <property type="match status" value="1"/>
</dbReference>
<proteinExistence type="inferred from homology"/>
<feature type="transmembrane region" description="Helical" evidence="7">
    <location>
        <begin position="6"/>
        <end position="28"/>
    </location>
</feature>
<feature type="transmembrane region" description="Helical" evidence="7">
    <location>
        <begin position="107"/>
        <end position="130"/>
    </location>
</feature>
<sequence length="186" mass="20492">MKVKTLGLLFIQFLYISSFCFGGGYVIIPLIQKPFVEKYHLLEEEELFDIAAVAQSCPGAIAVNISTLVGYRIGGLPGSLVSVIATVLPPLVIISVVTVFYDTIMQITAINAVMTGLGIGVIIVIFDFIVDSYKKFVGNQRFFQLLFVVTFLCILFFNISVAIMLLCDLVVITIYSLWSVKEVAQC</sequence>
<accession>A0ABU0E4T6</accession>
<organism evidence="8 9">
    <name type="scientific">Breznakia pachnodae</name>
    <dbReference type="NCBI Taxonomy" id="265178"/>
    <lineage>
        <taxon>Bacteria</taxon>
        <taxon>Bacillati</taxon>
        <taxon>Bacillota</taxon>
        <taxon>Erysipelotrichia</taxon>
        <taxon>Erysipelotrichales</taxon>
        <taxon>Erysipelotrichaceae</taxon>
        <taxon>Breznakia</taxon>
    </lineage>
</organism>
<dbReference type="EMBL" id="JAUSUR010000004">
    <property type="protein sequence ID" value="MDQ0361703.1"/>
    <property type="molecule type" value="Genomic_DNA"/>
</dbReference>
<protein>
    <submittedName>
        <fullName evidence="8">Chromate transporter</fullName>
    </submittedName>
</protein>
<keyword evidence="6 7" id="KW-0472">Membrane</keyword>
<evidence type="ECO:0000256" key="4">
    <source>
        <dbReference type="ARBA" id="ARBA00022692"/>
    </source>
</evidence>
<evidence type="ECO:0000256" key="1">
    <source>
        <dbReference type="ARBA" id="ARBA00004651"/>
    </source>
</evidence>
<evidence type="ECO:0000256" key="3">
    <source>
        <dbReference type="ARBA" id="ARBA00022475"/>
    </source>
</evidence>
<comment type="similarity">
    <text evidence="2">Belongs to the chromate ion transporter (CHR) (TC 2.A.51) family.</text>
</comment>
<dbReference type="RefSeq" id="WP_307408657.1">
    <property type="nucleotide sequence ID" value="NZ_JAUSUR010000004.1"/>
</dbReference>
<reference evidence="8 9" key="1">
    <citation type="submission" date="2023-07" db="EMBL/GenBank/DDBJ databases">
        <title>Genomic Encyclopedia of Type Strains, Phase IV (KMG-IV): sequencing the most valuable type-strain genomes for metagenomic binning, comparative biology and taxonomic classification.</title>
        <authorList>
            <person name="Goeker M."/>
        </authorList>
    </citation>
    <scope>NUCLEOTIDE SEQUENCE [LARGE SCALE GENOMIC DNA]</scope>
    <source>
        <strain evidence="8 9">DSM 16784</strain>
    </source>
</reference>
<dbReference type="InterPro" id="IPR003370">
    <property type="entry name" value="Chromate_transpt"/>
</dbReference>
<feature type="transmembrane region" description="Helical" evidence="7">
    <location>
        <begin position="142"/>
        <end position="175"/>
    </location>
</feature>
<evidence type="ECO:0000256" key="6">
    <source>
        <dbReference type="ARBA" id="ARBA00023136"/>
    </source>
</evidence>
<dbReference type="InterPro" id="IPR052518">
    <property type="entry name" value="CHR_Transporter"/>
</dbReference>
<feature type="transmembrane region" description="Helical" evidence="7">
    <location>
        <begin position="80"/>
        <end position="101"/>
    </location>
</feature>
<name>A0ABU0E4T6_9FIRM</name>
<keyword evidence="4 7" id="KW-0812">Transmembrane</keyword>
<comment type="subcellular location">
    <subcellularLocation>
        <location evidence="1">Cell membrane</location>
        <topology evidence="1">Multi-pass membrane protein</topology>
    </subcellularLocation>
</comment>
<keyword evidence="5 7" id="KW-1133">Transmembrane helix</keyword>
<dbReference type="PANTHER" id="PTHR43663">
    <property type="entry name" value="CHROMATE TRANSPORT PROTEIN-RELATED"/>
    <property type="match status" value="1"/>
</dbReference>
<evidence type="ECO:0000256" key="7">
    <source>
        <dbReference type="SAM" id="Phobius"/>
    </source>
</evidence>
<dbReference type="Pfam" id="PF02417">
    <property type="entry name" value="Chromate_transp"/>
    <property type="match status" value="1"/>
</dbReference>
<keyword evidence="9" id="KW-1185">Reference proteome</keyword>
<gene>
    <name evidence="8" type="ORF">J2S15_002453</name>
</gene>
<dbReference type="Proteomes" id="UP001230220">
    <property type="component" value="Unassembled WGS sequence"/>
</dbReference>
<comment type="caution">
    <text evidence="8">The sequence shown here is derived from an EMBL/GenBank/DDBJ whole genome shotgun (WGS) entry which is preliminary data.</text>
</comment>
<evidence type="ECO:0000313" key="9">
    <source>
        <dbReference type="Proteomes" id="UP001230220"/>
    </source>
</evidence>
<keyword evidence="3" id="KW-1003">Cell membrane</keyword>
<evidence type="ECO:0000256" key="5">
    <source>
        <dbReference type="ARBA" id="ARBA00022989"/>
    </source>
</evidence>